<reference evidence="3" key="1">
    <citation type="submission" date="2023-08" db="EMBL/GenBank/DDBJ databases">
        <authorList>
            <person name="Alioto T."/>
            <person name="Alioto T."/>
            <person name="Gomez Garrido J."/>
        </authorList>
    </citation>
    <scope>NUCLEOTIDE SEQUENCE</scope>
</reference>
<dbReference type="SUPFAM" id="SSF53098">
    <property type="entry name" value="Ribonuclease H-like"/>
    <property type="match status" value="1"/>
</dbReference>
<dbReference type="Proteomes" id="UP001178508">
    <property type="component" value="Chromosome 15"/>
</dbReference>
<dbReference type="InterPro" id="IPR012337">
    <property type="entry name" value="RNaseH-like_sf"/>
</dbReference>
<keyword evidence="4" id="KW-1185">Reference proteome</keyword>
<feature type="domain" description="HAT C-terminal dimerisation" evidence="2">
    <location>
        <begin position="127"/>
        <end position="191"/>
    </location>
</feature>
<sequence>MHGLDSMAAARGEKELQCGEILDDQFGLNWLDLGVTNGQKATSIKEFRDDLKKTLTDTWISEVENLMDSEGEECRATNEDSPGDSPPVKCPRLLSRYKAHKKRSLGQDLSIRIQISKYFDSIRDSETDNALVSWYENRDSFPQLHNLALKVLSVPASSAPVERLFSRGGVIMRPHCARLSHRMLQSLMFLKCNETLL</sequence>
<evidence type="ECO:0000313" key="3">
    <source>
        <dbReference type="EMBL" id="CAJ1074243.1"/>
    </source>
</evidence>
<name>A0AAV1GPD5_XYRNO</name>
<feature type="region of interest" description="Disordered" evidence="1">
    <location>
        <begin position="69"/>
        <end position="88"/>
    </location>
</feature>
<evidence type="ECO:0000259" key="2">
    <source>
        <dbReference type="Pfam" id="PF05699"/>
    </source>
</evidence>
<dbReference type="InterPro" id="IPR008906">
    <property type="entry name" value="HATC_C_dom"/>
</dbReference>
<dbReference type="GO" id="GO:0046983">
    <property type="term" value="F:protein dimerization activity"/>
    <property type="evidence" value="ECO:0007669"/>
    <property type="project" value="InterPro"/>
</dbReference>
<evidence type="ECO:0000313" key="4">
    <source>
        <dbReference type="Proteomes" id="UP001178508"/>
    </source>
</evidence>
<dbReference type="EMBL" id="OY660878">
    <property type="protein sequence ID" value="CAJ1074243.1"/>
    <property type="molecule type" value="Genomic_DNA"/>
</dbReference>
<protein>
    <submittedName>
        <fullName evidence="3">Uncharacterized protein LOC115579849</fullName>
    </submittedName>
</protein>
<organism evidence="3 4">
    <name type="scientific">Xyrichtys novacula</name>
    <name type="common">Pearly razorfish</name>
    <name type="synonym">Hemipteronotus novacula</name>
    <dbReference type="NCBI Taxonomy" id="13765"/>
    <lineage>
        <taxon>Eukaryota</taxon>
        <taxon>Metazoa</taxon>
        <taxon>Chordata</taxon>
        <taxon>Craniata</taxon>
        <taxon>Vertebrata</taxon>
        <taxon>Euteleostomi</taxon>
        <taxon>Actinopterygii</taxon>
        <taxon>Neopterygii</taxon>
        <taxon>Teleostei</taxon>
        <taxon>Neoteleostei</taxon>
        <taxon>Acanthomorphata</taxon>
        <taxon>Eupercaria</taxon>
        <taxon>Labriformes</taxon>
        <taxon>Labridae</taxon>
        <taxon>Xyrichtys</taxon>
    </lineage>
</organism>
<dbReference type="Pfam" id="PF05699">
    <property type="entry name" value="Dimer_Tnp_hAT"/>
    <property type="match status" value="1"/>
</dbReference>
<gene>
    <name evidence="3" type="ORF">XNOV1_A020254</name>
</gene>
<proteinExistence type="predicted"/>
<evidence type="ECO:0000256" key="1">
    <source>
        <dbReference type="SAM" id="MobiDB-lite"/>
    </source>
</evidence>
<accession>A0AAV1GPD5</accession>
<dbReference type="AlphaFoldDB" id="A0AAV1GPD5"/>